<dbReference type="Pfam" id="PF17787">
    <property type="entry name" value="PH_14"/>
    <property type="match status" value="1"/>
</dbReference>
<feature type="domain" description="Phosphoinositide phospholipase C beta 1-4-like EF-hand" evidence="3">
    <location>
        <begin position="158"/>
        <end position="228"/>
    </location>
</feature>
<dbReference type="Gene3D" id="2.30.29.240">
    <property type="match status" value="1"/>
</dbReference>
<comment type="caution">
    <text evidence="4">The sequence shown here is derived from an EMBL/GenBank/DDBJ whole genome shotgun (WGS) entry which is preliminary data.</text>
</comment>
<protein>
    <submittedName>
        <fullName evidence="4">PH domain</fullName>
    </submittedName>
</protein>
<keyword evidence="5" id="KW-1185">Reference proteome</keyword>
<sequence>MLALLISDKLLVIQHIFSSLCSNEDYADSDDYCRIVFSCDSVVGTPVTLRVDEYGFYLHWVDQHNESDLLDIATIRDTRTGRYAKIPKDPKLRQIVTMGSQDTLEEKTVTVCCASDFVTINFINFCCTRKEIAQLWTDALMNLAYNLNQINGSTSRFLLKAHTKLTLITDKAGKIPVKNIIKLFAQNRDDKKRVEKALDASGLPSGKNDTIHPDKFLFEDFFNLYRNLTLTKSRSGESIQ</sequence>
<evidence type="ECO:0000259" key="3">
    <source>
        <dbReference type="Pfam" id="PF22631"/>
    </source>
</evidence>
<evidence type="ECO:0000313" key="5">
    <source>
        <dbReference type="Proteomes" id="UP001458880"/>
    </source>
</evidence>
<dbReference type="SUPFAM" id="SSF47473">
    <property type="entry name" value="EF-hand"/>
    <property type="match status" value="1"/>
</dbReference>
<feature type="signal peptide" evidence="1">
    <location>
        <begin position="1"/>
        <end position="18"/>
    </location>
</feature>
<organism evidence="4 5">
    <name type="scientific">Popillia japonica</name>
    <name type="common">Japanese beetle</name>
    <dbReference type="NCBI Taxonomy" id="7064"/>
    <lineage>
        <taxon>Eukaryota</taxon>
        <taxon>Metazoa</taxon>
        <taxon>Ecdysozoa</taxon>
        <taxon>Arthropoda</taxon>
        <taxon>Hexapoda</taxon>
        <taxon>Insecta</taxon>
        <taxon>Pterygota</taxon>
        <taxon>Neoptera</taxon>
        <taxon>Endopterygota</taxon>
        <taxon>Coleoptera</taxon>
        <taxon>Polyphaga</taxon>
        <taxon>Scarabaeiformia</taxon>
        <taxon>Scarabaeidae</taxon>
        <taxon>Rutelinae</taxon>
        <taxon>Popillia</taxon>
    </lineage>
</organism>
<dbReference type="SUPFAM" id="SSF50729">
    <property type="entry name" value="PH domain-like"/>
    <property type="match status" value="1"/>
</dbReference>
<accession>A0AAW1LS33</accession>
<evidence type="ECO:0000256" key="1">
    <source>
        <dbReference type="SAM" id="SignalP"/>
    </source>
</evidence>
<dbReference type="InterPro" id="IPR011992">
    <property type="entry name" value="EF-hand-dom_pair"/>
</dbReference>
<reference evidence="4 5" key="1">
    <citation type="journal article" date="2024" name="BMC Genomics">
        <title>De novo assembly and annotation of Popillia japonica's genome with initial clues to its potential as an invasive pest.</title>
        <authorList>
            <person name="Cucini C."/>
            <person name="Boschi S."/>
            <person name="Funari R."/>
            <person name="Cardaioli E."/>
            <person name="Iannotti N."/>
            <person name="Marturano G."/>
            <person name="Paoli F."/>
            <person name="Bruttini M."/>
            <person name="Carapelli A."/>
            <person name="Frati F."/>
            <person name="Nardi F."/>
        </authorList>
    </citation>
    <scope>NUCLEOTIDE SEQUENCE [LARGE SCALE GENOMIC DNA]</scope>
    <source>
        <strain evidence="4">DMR45628</strain>
    </source>
</reference>
<feature type="domain" description="PLC-beta PH" evidence="2">
    <location>
        <begin position="39"/>
        <end position="151"/>
    </location>
</feature>
<feature type="chain" id="PRO_5043609661" evidence="1">
    <location>
        <begin position="19"/>
        <end position="240"/>
    </location>
</feature>
<gene>
    <name evidence="4" type="ORF">QE152_g10809</name>
</gene>
<evidence type="ECO:0000259" key="2">
    <source>
        <dbReference type="Pfam" id="PF17787"/>
    </source>
</evidence>
<dbReference type="Pfam" id="PF22631">
    <property type="entry name" value="PLCB1-4-like_EFh"/>
    <property type="match status" value="1"/>
</dbReference>
<dbReference type="CDD" id="cd13361">
    <property type="entry name" value="PH_PLC_beta"/>
    <property type="match status" value="1"/>
</dbReference>
<dbReference type="InterPro" id="IPR053945">
    <property type="entry name" value="PLCB1-4-like_EFh"/>
</dbReference>
<proteinExistence type="predicted"/>
<name>A0AAW1LS33_POPJA</name>
<dbReference type="AlphaFoldDB" id="A0AAW1LS33"/>
<evidence type="ECO:0000313" key="4">
    <source>
        <dbReference type="EMBL" id="KAK9737296.1"/>
    </source>
</evidence>
<dbReference type="EMBL" id="JASPKY010000101">
    <property type="protein sequence ID" value="KAK9737296.1"/>
    <property type="molecule type" value="Genomic_DNA"/>
</dbReference>
<dbReference type="Proteomes" id="UP001458880">
    <property type="component" value="Unassembled WGS sequence"/>
</dbReference>
<keyword evidence="1" id="KW-0732">Signal</keyword>
<dbReference type="InterPro" id="IPR037862">
    <property type="entry name" value="PLC-beta_PH"/>
</dbReference>